<dbReference type="AlphaFoldDB" id="A0A7N8WLH4"/>
<keyword evidence="5" id="KW-0966">Cell projection</keyword>
<evidence type="ECO:0000256" key="5">
    <source>
        <dbReference type="ARBA" id="ARBA00023273"/>
    </source>
</evidence>
<evidence type="ECO:0008006" key="9">
    <source>
        <dbReference type="Google" id="ProtNLM"/>
    </source>
</evidence>
<dbReference type="PANTHER" id="PTHR33865">
    <property type="entry name" value="PROTEIN FAM183B"/>
    <property type="match status" value="1"/>
</dbReference>
<evidence type="ECO:0000256" key="1">
    <source>
        <dbReference type="ARBA" id="ARBA00004138"/>
    </source>
</evidence>
<dbReference type="GO" id="GO:0005856">
    <property type="term" value="C:cytoskeleton"/>
    <property type="evidence" value="ECO:0007669"/>
    <property type="project" value="UniProtKB-SubCell"/>
</dbReference>
<dbReference type="PANTHER" id="PTHR33865:SF3">
    <property type="entry name" value="PROTEIN FAM183B"/>
    <property type="match status" value="1"/>
</dbReference>
<sequence>MCRKPTEVVAENCKFIRIFLKTTEKQIQDKTIRCSSVTGRLFFSADFIKTFHDARQEPTKKYTMPLTESQEIGWVSAPLIPANRNDERFNFFRSSTDTTKISEK</sequence>
<dbReference type="GeneTree" id="ENSGT01030000238834"/>
<keyword evidence="3" id="KW-0963">Cytoplasm</keyword>
<dbReference type="InterPro" id="IPR029214">
    <property type="entry name" value="CFAP144"/>
</dbReference>
<evidence type="ECO:0000256" key="2">
    <source>
        <dbReference type="ARBA" id="ARBA00004245"/>
    </source>
</evidence>
<evidence type="ECO:0000313" key="8">
    <source>
        <dbReference type="Proteomes" id="UP000261640"/>
    </source>
</evidence>
<name>A0A7N8WLH4_9TELE</name>
<keyword evidence="8" id="KW-1185">Reference proteome</keyword>
<dbReference type="Pfam" id="PF14886">
    <property type="entry name" value="FAM183"/>
    <property type="match status" value="1"/>
</dbReference>
<evidence type="ECO:0000256" key="4">
    <source>
        <dbReference type="ARBA" id="ARBA00023212"/>
    </source>
</evidence>
<evidence type="ECO:0000256" key="6">
    <source>
        <dbReference type="ARBA" id="ARBA00034777"/>
    </source>
</evidence>
<reference evidence="7" key="2">
    <citation type="submission" date="2025-09" db="UniProtKB">
        <authorList>
            <consortium name="Ensembl"/>
        </authorList>
    </citation>
    <scope>IDENTIFICATION</scope>
</reference>
<dbReference type="InParanoid" id="A0A7N8WLH4"/>
<organism evidence="7 8">
    <name type="scientific">Mastacembelus armatus</name>
    <name type="common">zig-zag eel</name>
    <dbReference type="NCBI Taxonomy" id="205130"/>
    <lineage>
        <taxon>Eukaryota</taxon>
        <taxon>Metazoa</taxon>
        <taxon>Chordata</taxon>
        <taxon>Craniata</taxon>
        <taxon>Vertebrata</taxon>
        <taxon>Euteleostomi</taxon>
        <taxon>Actinopterygii</taxon>
        <taxon>Neopterygii</taxon>
        <taxon>Teleostei</taxon>
        <taxon>Neoteleostei</taxon>
        <taxon>Acanthomorphata</taxon>
        <taxon>Anabantaria</taxon>
        <taxon>Synbranchiformes</taxon>
        <taxon>Mastacembelidae</taxon>
        <taxon>Mastacembelus</taxon>
    </lineage>
</organism>
<evidence type="ECO:0000313" key="7">
    <source>
        <dbReference type="Ensembl" id="ENSMAMP00000037137.1"/>
    </source>
</evidence>
<dbReference type="Ensembl" id="ENSMAMT00000052472.1">
    <property type="protein sequence ID" value="ENSMAMP00000037137.1"/>
    <property type="gene ID" value="ENSMAMG00000025371.1"/>
</dbReference>
<keyword evidence="4" id="KW-0206">Cytoskeleton</keyword>
<reference evidence="7" key="1">
    <citation type="submission" date="2025-08" db="UniProtKB">
        <authorList>
            <consortium name="Ensembl"/>
        </authorList>
    </citation>
    <scope>IDENTIFICATION</scope>
</reference>
<protein>
    <recommendedName>
        <fullName evidence="9">Family with sequence similarity 183 member A</fullName>
    </recommendedName>
</protein>
<comment type="subcellular location">
    <subcellularLocation>
        <location evidence="1">Cell projection</location>
        <location evidence="1">Cilium</location>
    </subcellularLocation>
    <subcellularLocation>
        <location evidence="2">Cytoplasm</location>
        <location evidence="2">Cytoskeleton</location>
    </subcellularLocation>
</comment>
<dbReference type="GO" id="GO:0097546">
    <property type="term" value="C:ciliary base"/>
    <property type="evidence" value="ECO:0007669"/>
    <property type="project" value="TreeGrafter"/>
</dbReference>
<evidence type="ECO:0000256" key="3">
    <source>
        <dbReference type="ARBA" id="ARBA00022490"/>
    </source>
</evidence>
<accession>A0A7N8WLH4</accession>
<comment type="similarity">
    <text evidence="6">Belongs to the CFAP144 family.</text>
</comment>
<dbReference type="Proteomes" id="UP000261640">
    <property type="component" value="Unplaced"/>
</dbReference>
<proteinExistence type="inferred from homology"/>